<dbReference type="InterPro" id="IPR027268">
    <property type="entry name" value="Peptidase_M4/M1_CTD_sf"/>
</dbReference>
<keyword evidence="6 12" id="KW-0378">Hydrolase</keyword>
<dbReference type="Gene3D" id="2.60.40.1910">
    <property type="match status" value="1"/>
</dbReference>
<dbReference type="GO" id="GO:0006508">
    <property type="term" value="P:proteolysis"/>
    <property type="evidence" value="ECO:0007669"/>
    <property type="project" value="UniProtKB-KW"/>
</dbReference>
<dbReference type="Gene3D" id="1.10.390.10">
    <property type="entry name" value="Neutral Protease Domain 2"/>
    <property type="match status" value="1"/>
</dbReference>
<dbReference type="GO" id="GO:0016020">
    <property type="term" value="C:membrane"/>
    <property type="evidence" value="ECO:0007669"/>
    <property type="project" value="TreeGrafter"/>
</dbReference>
<dbReference type="InterPro" id="IPR034016">
    <property type="entry name" value="M1_APN-typ"/>
</dbReference>
<gene>
    <name evidence="17" type="ORF">DD559_19230</name>
</gene>
<accession>A0A2U0SIM7</accession>
<evidence type="ECO:0000256" key="13">
    <source>
        <dbReference type="SAM" id="SignalP"/>
    </source>
</evidence>
<evidence type="ECO:0000313" key="18">
    <source>
        <dbReference type="Proteomes" id="UP000245890"/>
    </source>
</evidence>
<dbReference type="InterPro" id="IPR024571">
    <property type="entry name" value="ERAP1-like_C_dom"/>
</dbReference>
<feature type="binding site" evidence="10">
    <location>
        <position position="343"/>
    </location>
    <ligand>
        <name>Zn(2+)</name>
        <dbReference type="ChEBI" id="CHEBI:29105"/>
        <note>catalytic</note>
    </ligand>
</feature>
<evidence type="ECO:0000256" key="9">
    <source>
        <dbReference type="PIRSR" id="PIRSR634016-1"/>
    </source>
</evidence>
<evidence type="ECO:0000256" key="4">
    <source>
        <dbReference type="ARBA" id="ARBA00022670"/>
    </source>
</evidence>
<dbReference type="Proteomes" id="UP000245890">
    <property type="component" value="Unassembled WGS sequence"/>
</dbReference>
<comment type="cofactor">
    <cofactor evidence="10 12">
        <name>Zn(2+)</name>
        <dbReference type="ChEBI" id="CHEBI:29105"/>
    </cofactor>
    <text evidence="10 12">Binds 1 zinc ion per subunit.</text>
</comment>
<evidence type="ECO:0000256" key="6">
    <source>
        <dbReference type="ARBA" id="ARBA00022801"/>
    </source>
</evidence>
<feature type="active site" description="Proton acceptor" evidence="9">
    <location>
        <position position="321"/>
    </location>
</feature>
<evidence type="ECO:0000259" key="16">
    <source>
        <dbReference type="Pfam" id="PF17900"/>
    </source>
</evidence>
<comment type="caution">
    <text evidence="17">The sequence shown here is derived from an EMBL/GenBank/DDBJ whole genome shotgun (WGS) entry which is preliminary data.</text>
</comment>
<keyword evidence="18" id="KW-1185">Reference proteome</keyword>
<keyword evidence="4 12" id="KW-0645">Protease</keyword>
<feature type="domain" description="ERAP1-like C-terminal" evidence="15">
    <location>
        <begin position="534"/>
        <end position="850"/>
    </location>
</feature>
<dbReference type="OrthoDB" id="100605at2"/>
<keyword evidence="7 10" id="KW-0862">Zinc</keyword>
<keyword evidence="8 12" id="KW-0482">Metalloprotease</keyword>
<dbReference type="AlphaFoldDB" id="A0A2U0SIM7"/>
<dbReference type="GO" id="GO:0016285">
    <property type="term" value="F:alanyl aminopeptidase activity"/>
    <property type="evidence" value="ECO:0007669"/>
    <property type="project" value="UniProtKB-EC"/>
</dbReference>
<dbReference type="InterPro" id="IPR042097">
    <property type="entry name" value="Aminopeptidase_N-like_N_sf"/>
</dbReference>
<dbReference type="Pfam" id="PF11838">
    <property type="entry name" value="ERAP1_C"/>
    <property type="match status" value="1"/>
</dbReference>
<feature type="binding site" evidence="10">
    <location>
        <position position="320"/>
    </location>
    <ligand>
        <name>Zn(2+)</name>
        <dbReference type="ChEBI" id="CHEBI:29105"/>
        <note>catalytic</note>
    </ligand>
</feature>
<dbReference type="SUPFAM" id="SSF55486">
    <property type="entry name" value="Metalloproteases ('zincins'), catalytic domain"/>
    <property type="match status" value="1"/>
</dbReference>
<protein>
    <recommendedName>
        <fullName evidence="12">Aminopeptidase</fullName>
        <ecNumber evidence="12">3.4.11.-</ecNumber>
    </recommendedName>
</protein>
<keyword evidence="13" id="KW-0732">Signal</keyword>
<evidence type="ECO:0000256" key="12">
    <source>
        <dbReference type="RuleBase" id="RU364040"/>
    </source>
</evidence>
<dbReference type="GO" id="GO:0005615">
    <property type="term" value="C:extracellular space"/>
    <property type="evidence" value="ECO:0007669"/>
    <property type="project" value="TreeGrafter"/>
</dbReference>
<evidence type="ECO:0000256" key="3">
    <source>
        <dbReference type="ARBA" id="ARBA00022438"/>
    </source>
</evidence>
<dbReference type="SUPFAM" id="SSF63737">
    <property type="entry name" value="Leukotriene A4 hydrolase N-terminal domain"/>
    <property type="match status" value="1"/>
</dbReference>
<evidence type="ECO:0000256" key="1">
    <source>
        <dbReference type="ARBA" id="ARBA00000098"/>
    </source>
</evidence>
<dbReference type="EMBL" id="QENQ01000001">
    <property type="protein sequence ID" value="PVX31211.1"/>
    <property type="molecule type" value="Genomic_DNA"/>
</dbReference>
<sequence>MRVALLACTALLVPAAALAQTPQPEGKLPDVATPAAYRLDFTILPERERFSGHTEIDVDLKQPASAIWMHGRDLRVNKATAQIGTRRIPVHFTQKSATGLAQIDFGATVPAGRITLRFDYDAPFGRTTSGMYHLNIADAWYSWSQFESIDARAAFPSFDQPGYKTPFTVSITTHPGFVAVSNAPQVRTEKRGTLVKHQFAVTKPLPTYLVALVTGPFATTHATIAPTPERKDPMPLGVVGTKPNAGQMAFARDESGKIVALLERYFGQPFPFPKLDQIGSPIMPGAMENAGADIYGDDILFLDESASTERKQEFGMVVAHELSHQWFGDLVTPAWWDDIWLNESFANWMGYRIGNEWRPDLEMGVNAIEEAFEAMAVDSLASGRPIHAPILRDGDIDAAFDQITYGKGGQVVAMIADYMGDERFRDGVRLHMQRHAYGNATTDQFFASLADAAHDPRVLASLKSFVDQQGVPLVTLHREGDRLTASQSRFAYFGTNLPAQQWLIPLCLRRGETRSCTLIDRPSEAIEAKGSGVIVPNAGGWGYYRFELDPADWDALIAAGPTLPQGEALALDDSVWASFYAGRSDVARPIALARAMAAYPASKIVFDNANRLRGLEARGLLTPEALPAYRKLLVDLYGPMLAKIGFDPKADAHAADNADRHELRNRLLSLLVFSGQDAALRSKLLAAFDAWVAGDGQALDPQYASMATAVAINERGLDFAKGLMERALAGNGPVHRNVVAQGIGQAGRADVARWFLNEFKDGRLSGQARAGVVAGFFQSPYTRDIASDAMLAHFDAMMKESGSAGIFANRAVAMFGGLCSDAQADKVDAKLRPTIQGSTLALDRALDGIRTCARFREAKAASVSAGVIAAK</sequence>
<name>A0A2U0SIM7_9SPHN</name>
<organism evidence="17 18">
    <name type="scientific">Sphingomonas pokkalii</name>
    <dbReference type="NCBI Taxonomy" id="2175090"/>
    <lineage>
        <taxon>Bacteria</taxon>
        <taxon>Pseudomonadati</taxon>
        <taxon>Pseudomonadota</taxon>
        <taxon>Alphaproteobacteria</taxon>
        <taxon>Sphingomonadales</taxon>
        <taxon>Sphingomonadaceae</taxon>
        <taxon>Sphingomonas</taxon>
    </lineage>
</organism>
<dbReference type="EC" id="3.4.11.-" evidence="12"/>
<dbReference type="GO" id="GO:0070006">
    <property type="term" value="F:metalloaminopeptidase activity"/>
    <property type="evidence" value="ECO:0007669"/>
    <property type="project" value="TreeGrafter"/>
</dbReference>
<evidence type="ECO:0000256" key="7">
    <source>
        <dbReference type="ARBA" id="ARBA00022833"/>
    </source>
</evidence>
<evidence type="ECO:0000256" key="2">
    <source>
        <dbReference type="ARBA" id="ARBA00010136"/>
    </source>
</evidence>
<dbReference type="GO" id="GO:0042277">
    <property type="term" value="F:peptide binding"/>
    <property type="evidence" value="ECO:0007669"/>
    <property type="project" value="TreeGrafter"/>
</dbReference>
<evidence type="ECO:0000256" key="11">
    <source>
        <dbReference type="PIRSR" id="PIRSR634016-4"/>
    </source>
</evidence>
<feature type="domain" description="Aminopeptidase N-like N-terminal" evidence="16">
    <location>
        <begin position="34"/>
        <end position="209"/>
    </location>
</feature>
<dbReference type="PANTHER" id="PTHR11533:SF174">
    <property type="entry name" value="PUROMYCIN-SENSITIVE AMINOPEPTIDASE-RELATED"/>
    <property type="match status" value="1"/>
</dbReference>
<evidence type="ECO:0000313" key="17">
    <source>
        <dbReference type="EMBL" id="PVX31211.1"/>
    </source>
</evidence>
<dbReference type="InterPro" id="IPR001930">
    <property type="entry name" value="Peptidase_M1"/>
</dbReference>
<dbReference type="Gene3D" id="1.25.50.20">
    <property type="match status" value="1"/>
</dbReference>
<feature type="chain" id="PRO_5015521052" description="Aminopeptidase" evidence="13">
    <location>
        <begin position="20"/>
        <end position="871"/>
    </location>
</feature>
<feature type="binding site" evidence="10">
    <location>
        <position position="324"/>
    </location>
    <ligand>
        <name>Zn(2+)</name>
        <dbReference type="ChEBI" id="CHEBI:29105"/>
        <note>catalytic</note>
    </ligand>
</feature>
<evidence type="ECO:0000259" key="14">
    <source>
        <dbReference type="Pfam" id="PF01433"/>
    </source>
</evidence>
<dbReference type="Pfam" id="PF17900">
    <property type="entry name" value="Peptidase_M1_N"/>
    <property type="match status" value="1"/>
</dbReference>
<evidence type="ECO:0000259" key="15">
    <source>
        <dbReference type="Pfam" id="PF11838"/>
    </source>
</evidence>
<dbReference type="GO" id="GO:0005737">
    <property type="term" value="C:cytoplasm"/>
    <property type="evidence" value="ECO:0007669"/>
    <property type="project" value="TreeGrafter"/>
</dbReference>
<comment type="catalytic activity">
    <reaction evidence="1">
        <text>Release of an N-terminal amino acid, Xaa-|-Yaa- from a peptide, amide or arylamide. Xaa is preferably Ala, but may be most amino acids including Pro (slow action). When a terminal hydrophobic residue is followed by a prolyl residue, the two may be released as an intact Xaa-Pro dipeptide.</text>
        <dbReference type="EC" id="3.4.11.2"/>
    </reaction>
</comment>
<dbReference type="Pfam" id="PF01433">
    <property type="entry name" value="Peptidase_M1"/>
    <property type="match status" value="1"/>
</dbReference>
<dbReference type="InterPro" id="IPR045357">
    <property type="entry name" value="Aminopeptidase_N-like_N"/>
</dbReference>
<evidence type="ECO:0000256" key="10">
    <source>
        <dbReference type="PIRSR" id="PIRSR634016-3"/>
    </source>
</evidence>
<feature type="domain" description="Peptidase M1 membrane alanine aminopeptidase" evidence="14">
    <location>
        <begin position="251"/>
        <end position="466"/>
    </location>
</feature>
<dbReference type="GO" id="GO:0043171">
    <property type="term" value="P:peptide catabolic process"/>
    <property type="evidence" value="ECO:0007669"/>
    <property type="project" value="TreeGrafter"/>
</dbReference>
<keyword evidence="5 10" id="KW-0479">Metal-binding</keyword>
<feature type="signal peptide" evidence="13">
    <location>
        <begin position="1"/>
        <end position="19"/>
    </location>
</feature>
<dbReference type="PANTHER" id="PTHR11533">
    <property type="entry name" value="PROTEASE M1 ZINC METALLOPROTEASE"/>
    <property type="match status" value="1"/>
</dbReference>
<evidence type="ECO:0000256" key="8">
    <source>
        <dbReference type="ARBA" id="ARBA00023049"/>
    </source>
</evidence>
<dbReference type="RefSeq" id="WP_116470596.1">
    <property type="nucleotide sequence ID" value="NZ_QENQ01000001.1"/>
</dbReference>
<dbReference type="GO" id="GO:0008270">
    <property type="term" value="F:zinc ion binding"/>
    <property type="evidence" value="ECO:0007669"/>
    <property type="project" value="UniProtKB-UniRule"/>
</dbReference>
<evidence type="ECO:0000256" key="5">
    <source>
        <dbReference type="ARBA" id="ARBA00022723"/>
    </source>
</evidence>
<proteinExistence type="inferred from homology"/>
<dbReference type="CDD" id="cd09601">
    <property type="entry name" value="M1_APN-Q_like"/>
    <property type="match status" value="1"/>
</dbReference>
<dbReference type="Gene3D" id="2.60.40.1730">
    <property type="entry name" value="tricorn interacting facor f3 domain"/>
    <property type="match status" value="1"/>
</dbReference>
<reference evidence="17 18" key="1">
    <citation type="submission" date="2018-05" db="EMBL/GenBank/DDBJ databases">
        <title>Description of Sphingomonas pokkalii sp nov, isolated from the rhizosphere of saline tolerant pokkali rice and its draft genome analysis.</title>
        <authorList>
            <person name="Menon R."/>
            <person name="Kumari S."/>
            <person name="Rameshkumar N."/>
        </authorList>
    </citation>
    <scope>NUCLEOTIDE SEQUENCE [LARGE SCALE GENOMIC DNA]</scope>
    <source>
        <strain evidence="17 18">L3B27</strain>
    </source>
</reference>
<comment type="similarity">
    <text evidence="2 12">Belongs to the peptidase M1 family.</text>
</comment>
<dbReference type="InterPro" id="IPR050344">
    <property type="entry name" value="Peptidase_M1_aminopeptidases"/>
</dbReference>
<keyword evidence="3 12" id="KW-0031">Aminopeptidase</keyword>
<dbReference type="InterPro" id="IPR014782">
    <property type="entry name" value="Peptidase_M1_dom"/>
</dbReference>
<feature type="site" description="Transition state stabilizer" evidence="11">
    <location>
        <position position="405"/>
    </location>
</feature>
<dbReference type="PRINTS" id="PR00756">
    <property type="entry name" value="ALADIPTASE"/>
</dbReference>